<reference evidence="2" key="1">
    <citation type="journal article" date="2023" name="G3 (Bethesda)">
        <title>Genome assembly and association tests identify interacting loci associated with vigor, precocity, and sex in interspecific pistachio rootstocks.</title>
        <authorList>
            <person name="Palmer W."/>
            <person name="Jacygrad E."/>
            <person name="Sagayaradj S."/>
            <person name="Cavanaugh K."/>
            <person name="Han R."/>
            <person name="Bertier L."/>
            <person name="Beede B."/>
            <person name="Kafkas S."/>
            <person name="Golino D."/>
            <person name="Preece J."/>
            <person name="Michelmore R."/>
        </authorList>
    </citation>
    <scope>NUCLEOTIDE SEQUENCE [LARGE SCALE GENOMIC DNA]</scope>
</reference>
<name>A0ACC1ASZ6_9ROSI</name>
<accession>A0ACC1ASZ6</accession>
<organism evidence="1 2">
    <name type="scientific">Pistacia atlantica</name>
    <dbReference type="NCBI Taxonomy" id="434234"/>
    <lineage>
        <taxon>Eukaryota</taxon>
        <taxon>Viridiplantae</taxon>
        <taxon>Streptophyta</taxon>
        <taxon>Embryophyta</taxon>
        <taxon>Tracheophyta</taxon>
        <taxon>Spermatophyta</taxon>
        <taxon>Magnoliopsida</taxon>
        <taxon>eudicotyledons</taxon>
        <taxon>Gunneridae</taxon>
        <taxon>Pentapetalae</taxon>
        <taxon>rosids</taxon>
        <taxon>malvids</taxon>
        <taxon>Sapindales</taxon>
        <taxon>Anacardiaceae</taxon>
        <taxon>Pistacia</taxon>
    </lineage>
</organism>
<proteinExistence type="predicted"/>
<comment type="caution">
    <text evidence="1">The sequence shown here is derived from an EMBL/GenBank/DDBJ whole genome shotgun (WGS) entry which is preliminary data.</text>
</comment>
<keyword evidence="2" id="KW-1185">Reference proteome</keyword>
<evidence type="ECO:0000313" key="2">
    <source>
        <dbReference type="Proteomes" id="UP001164250"/>
    </source>
</evidence>
<dbReference type="EMBL" id="CM047904">
    <property type="protein sequence ID" value="KAJ0089800.1"/>
    <property type="molecule type" value="Genomic_DNA"/>
</dbReference>
<evidence type="ECO:0000313" key="1">
    <source>
        <dbReference type="EMBL" id="KAJ0089800.1"/>
    </source>
</evidence>
<sequence length="354" mass="39636">MKGGFSSDFASLRLGFLGNFPASFDVLTHSSPCSPLTELNRMELEVISCDIKVNDKKKESRRVWTKAEEAALLNILDSVILEGGRTENGTFKPGTYIHIEKALTKVLPKSGLKASPHIDSKMRKWKKQYGVILDMLNTDGFIWNDAKKCVMVDSDATWESYIQSHTQARKWRNKPFPIYERLINIFGMHRATRCGAATPGEMVEEINLEKANGDALEVNGGAFEVNGGCSPVSVAQPSSSQHSMGSQFEISSKKRGRSRDDLIIGIKEIATSFERAYSRSVELMDKLVERLINDREDRSDIADELAAMGLSEDDEFEALTLILDKPSYISAFKSLRGERKVAFTKRLVRKKART</sequence>
<dbReference type="Proteomes" id="UP001164250">
    <property type="component" value="Chromosome 8"/>
</dbReference>
<protein>
    <submittedName>
        <fullName evidence="1">Uncharacterized protein</fullName>
    </submittedName>
</protein>
<gene>
    <name evidence="1" type="ORF">Patl1_14623</name>
</gene>